<sequence>MASAEHYLNSPSTPSDDLLRVASAISASAARARSHVNNCSNLSEHASLVAKMLGLMKGTFLMELDVIKEEVIDELEEALMRGAELAECCVVKSVFYMVATGWNVVYRFREVHEEMDRFLKPKAMDLFVEEFRMQDLKEAIKATRNDVRRYELDDEDMEFQQAILKPDRTRKDADIIERSLSRYYPDMEIAEALGEERQKLQVELERFTAENDPKMCRLVEHLIEVTGNVMNDFPTRKAHKLIANAPAYVISGYITNAGAIADALKVEDQCLNYWQTDLFDCCKEPCLSLKTCIYPCGLFSHIAYKATGGRTAREAAINHLLGYSLFCGCCCYSCWIRKKLRELFNIEVAVISYQEVTPISGSVCNSRAGFTGQCVRRLLDTPDVLLLCTGSRMARTRAKGIRRMPGAKNDPSTFSVHEALAWPSNVVALQIHFRCIY</sequence>
<protein>
    <submittedName>
        <fullName evidence="1">Uncharacterized protein</fullName>
    </submittedName>
</protein>
<evidence type="ECO:0000313" key="2">
    <source>
        <dbReference type="Proteomes" id="UP001057402"/>
    </source>
</evidence>
<reference evidence="2" key="1">
    <citation type="journal article" date="2023" name="Front. Plant Sci.">
        <title>Chromosomal-level genome assembly of Melastoma candidum provides insights into trichome evolution.</title>
        <authorList>
            <person name="Zhong Y."/>
            <person name="Wu W."/>
            <person name="Sun C."/>
            <person name="Zou P."/>
            <person name="Liu Y."/>
            <person name="Dai S."/>
            <person name="Zhou R."/>
        </authorList>
    </citation>
    <scope>NUCLEOTIDE SEQUENCE [LARGE SCALE GENOMIC DNA]</scope>
</reference>
<gene>
    <name evidence="1" type="ORF">MLD38_024124</name>
</gene>
<comment type="caution">
    <text evidence="1">The sequence shown here is derived from an EMBL/GenBank/DDBJ whole genome shotgun (WGS) entry which is preliminary data.</text>
</comment>
<keyword evidence="2" id="KW-1185">Reference proteome</keyword>
<name>A0ACB9NSN5_9MYRT</name>
<proteinExistence type="predicted"/>
<dbReference type="EMBL" id="CM042886">
    <property type="protein sequence ID" value="KAI4339153.1"/>
    <property type="molecule type" value="Genomic_DNA"/>
</dbReference>
<organism evidence="1 2">
    <name type="scientific">Melastoma candidum</name>
    <dbReference type="NCBI Taxonomy" id="119954"/>
    <lineage>
        <taxon>Eukaryota</taxon>
        <taxon>Viridiplantae</taxon>
        <taxon>Streptophyta</taxon>
        <taxon>Embryophyta</taxon>
        <taxon>Tracheophyta</taxon>
        <taxon>Spermatophyta</taxon>
        <taxon>Magnoliopsida</taxon>
        <taxon>eudicotyledons</taxon>
        <taxon>Gunneridae</taxon>
        <taxon>Pentapetalae</taxon>
        <taxon>rosids</taxon>
        <taxon>malvids</taxon>
        <taxon>Myrtales</taxon>
        <taxon>Melastomataceae</taxon>
        <taxon>Melastomatoideae</taxon>
        <taxon>Melastomateae</taxon>
        <taxon>Melastoma</taxon>
    </lineage>
</organism>
<dbReference type="Proteomes" id="UP001057402">
    <property type="component" value="Chromosome 7"/>
</dbReference>
<accession>A0ACB9NSN5</accession>
<evidence type="ECO:0000313" key="1">
    <source>
        <dbReference type="EMBL" id="KAI4339153.1"/>
    </source>
</evidence>